<evidence type="ECO:0000256" key="4">
    <source>
        <dbReference type="PROSITE-ProRule" id="PRU00409"/>
    </source>
</evidence>
<evidence type="ECO:0000313" key="7">
    <source>
        <dbReference type="Proteomes" id="UP001163105"/>
    </source>
</evidence>
<dbReference type="InterPro" id="IPR013815">
    <property type="entry name" value="ATP_grasp_subdomain_1"/>
</dbReference>
<dbReference type="PROSITE" id="PS50975">
    <property type="entry name" value="ATP_GRASP"/>
    <property type="match status" value="1"/>
</dbReference>
<dbReference type="GO" id="GO:0008716">
    <property type="term" value="F:D-alanine-D-alanine ligase activity"/>
    <property type="evidence" value="ECO:0007669"/>
    <property type="project" value="InterPro"/>
</dbReference>
<proteinExistence type="inferred from homology"/>
<comment type="caution">
    <text evidence="6">The sequence shown here is derived from an EMBL/GenBank/DDBJ whole genome shotgun (WGS) entry which is preliminary data.</text>
</comment>
<accession>A0AB34FU62</accession>
<dbReference type="Proteomes" id="UP001163105">
    <property type="component" value="Unassembled WGS sequence"/>
</dbReference>
<dbReference type="Gene3D" id="3.30.1490.20">
    <property type="entry name" value="ATP-grasp fold, A domain"/>
    <property type="match status" value="1"/>
</dbReference>
<feature type="domain" description="ATP-grasp" evidence="5">
    <location>
        <begin position="123"/>
        <end position="326"/>
    </location>
</feature>
<evidence type="ECO:0000256" key="3">
    <source>
        <dbReference type="ARBA" id="ARBA00023316"/>
    </source>
</evidence>
<protein>
    <submittedName>
        <fullName evidence="6">Halotolerance protein HAL2</fullName>
    </submittedName>
</protein>
<dbReference type="GO" id="GO:0071555">
    <property type="term" value="P:cell wall organization"/>
    <property type="evidence" value="ECO:0007669"/>
    <property type="project" value="UniProtKB-KW"/>
</dbReference>
<dbReference type="InterPro" id="IPR016185">
    <property type="entry name" value="PreATP-grasp_dom_sf"/>
</dbReference>
<dbReference type="AlphaFoldDB" id="A0AB34FU62"/>
<dbReference type="Gene3D" id="3.30.470.20">
    <property type="entry name" value="ATP-grasp fold, B domain"/>
    <property type="match status" value="1"/>
</dbReference>
<organism evidence="6 7">
    <name type="scientific">Purpureocillium lavendulum</name>
    <dbReference type="NCBI Taxonomy" id="1247861"/>
    <lineage>
        <taxon>Eukaryota</taxon>
        <taxon>Fungi</taxon>
        <taxon>Dikarya</taxon>
        <taxon>Ascomycota</taxon>
        <taxon>Pezizomycotina</taxon>
        <taxon>Sordariomycetes</taxon>
        <taxon>Hypocreomycetidae</taxon>
        <taxon>Hypocreales</taxon>
        <taxon>Ophiocordycipitaceae</taxon>
        <taxon>Purpureocillium</taxon>
    </lineage>
</organism>
<evidence type="ECO:0000313" key="6">
    <source>
        <dbReference type="EMBL" id="KAJ6442460.1"/>
    </source>
</evidence>
<evidence type="ECO:0000256" key="2">
    <source>
        <dbReference type="ARBA" id="ARBA00022598"/>
    </source>
</evidence>
<dbReference type="PANTHER" id="PTHR23132:SF23">
    <property type="entry name" value="D-ALANINE--D-ALANINE LIGASE B"/>
    <property type="match status" value="1"/>
</dbReference>
<evidence type="ECO:0000256" key="1">
    <source>
        <dbReference type="ARBA" id="ARBA00010871"/>
    </source>
</evidence>
<comment type="similarity">
    <text evidence="1">Belongs to the D-alanine--D-alanine ligase family.</text>
</comment>
<sequence>MAATETPKLKIALIAEQRSTYVKLGYTDEECAALTHNGEVDAVATALKDLGHHVTLVPGLQSLAEHLAAGEHKDWNLAFNMAQGFHGNAREAHVPALLEAYQVPFTFSDAATMALCQNKATTKMILHHYGIPNAPFLVVSGRNASLPRQNPLLHEYPLFVKPASEGSSKGIDNFNKVANHIELGLAIQKLKARYPSQDILVEPFLVGREFTSSSNMRHHRDRRGAEREYPTWETKSSAECLLHYSDFHDMDDPSVKAVCQVALDAWTVLGCRDAGRVDIRFDSDDTDAVPNVLEWRDDQPSDCINLDGYPEIRGVKSETEGLNSRCGWVIKTFENPGCSGHSRFLDINDYCQDVPYFGDYKWPPKSFGVFRNGGC</sequence>
<keyword evidence="4" id="KW-0547">Nucleotide-binding</keyword>
<dbReference type="PANTHER" id="PTHR23132">
    <property type="entry name" value="D-ALANINE--D-ALANINE LIGASE"/>
    <property type="match status" value="1"/>
</dbReference>
<keyword evidence="7" id="KW-1185">Reference proteome</keyword>
<keyword evidence="4" id="KW-0067">ATP-binding</keyword>
<evidence type="ECO:0000259" key="5">
    <source>
        <dbReference type="PROSITE" id="PS50975"/>
    </source>
</evidence>
<name>A0AB34FU62_9HYPO</name>
<dbReference type="Gene3D" id="3.40.50.20">
    <property type="match status" value="1"/>
</dbReference>
<dbReference type="EMBL" id="JAQHRD010000004">
    <property type="protein sequence ID" value="KAJ6442460.1"/>
    <property type="molecule type" value="Genomic_DNA"/>
</dbReference>
<dbReference type="InterPro" id="IPR011095">
    <property type="entry name" value="Dala_Dala_lig_C"/>
</dbReference>
<dbReference type="SUPFAM" id="SSF52440">
    <property type="entry name" value="PreATP-grasp domain"/>
    <property type="match status" value="1"/>
</dbReference>
<dbReference type="GO" id="GO:0005524">
    <property type="term" value="F:ATP binding"/>
    <property type="evidence" value="ECO:0007669"/>
    <property type="project" value="UniProtKB-UniRule"/>
</dbReference>
<keyword evidence="3" id="KW-0961">Cell wall biogenesis/degradation</keyword>
<keyword evidence="2" id="KW-0436">Ligase</keyword>
<dbReference type="GO" id="GO:0046872">
    <property type="term" value="F:metal ion binding"/>
    <property type="evidence" value="ECO:0007669"/>
    <property type="project" value="InterPro"/>
</dbReference>
<reference evidence="6" key="1">
    <citation type="submission" date="2023-01" db="EMBL/GenBank/DDBJ databases">
        <title>The growth and conidiation of Purpureocillium lavendulum are regulated by nitrogen source and histone H3K14 acetylation.</title>
        <authorList>
            <person name="Tang P."/>
            <person name="Han J."/>
            <person name="Zhang C."/>
            <person name="Tang P."/>
            <person name="Qi F."/>
            <person name="Zhang K."/>
            <person name="Liang L."/>
        </authorList>
    </citation>
    <scope>NUCLEOTIDE SEQUENCE</scope>
    <source>
        <strain evidence="6">YMF1.00683</strain>
    </source>
</reference>
<dbReference type="InterPro" id="IPR011761">
    <property type="entry name" value="ATP-grasp"/>
</dbReference>
<gene>
    <name evidence="6" type="ORF">O9K51_06019</name>
</gene>
<dbReference type="Pfam" id="PF07478">
    <property type="entry name" value="Dala_Dala_lig_C"/>
    <property type="match status" value="1"/>
</dbReference>
<dbReference type="SUPFAM" id="SSF56059">
    <property type="entry name" value="Glutathione synthetase ATP-binding domain-like"/>
    <property type="match status" value="1"/>
</dbReference>